<evidence type="ECO:0000256" key="1">
    <source>
        <dbReference type="ARBA" id="ARBA00022553"/>
    </source>
</evidence>
<reference evidence="3" key="1">
    <citation type="submission" date="2015-10" db="EMBL/GenBank/DDBJ databases">
        <authorList>
            <person name="Gilbert D.G."/>
        </authorList>
    </citation>
    <scope>NUCLEOTIDE SEQUENCE</scope>
</reference>
<dbReference type="PANTHER" id="PTHR44591:SF3">
    <property type="entry name" value="RESPONSE REGULATORY DOMAIN-CONTAINING PROTEIN"/>
    <property type="match status" value="1"/>
</dbReference>
<organism evidence="3">
    <name type="scientific">hydrothermal vent metagenome</name>
    <dbReference type="NCBI Taxonomy" id="652676"/>
    <lineage>
        <taxon>unclassified sequences</taxon>
        <taxon>metagenomes</taxon>
        <taxon>ecological metagenomes</taxon>
    </lineage>
</organism>
<dbReference type="EC" id="2.7.3.-" evidence="3"/>
<accession>A0A160TLD0</accession>
<dbReference type="Pfam" id="PF00072">
    <property type="entry name" value="Response_reg"/>
    <property type="match status" value="1"/>
</dbReference>
<dbReference type="GO" id="GO:0000160">
    <property type="term" value="P:phosphorelay signal transduction system"/>
    <property type="evidence" value="ECO:0007669"/>
    <property type="project" value="InterPro"/>
</dbReference>
<evidence type="ECO:0000259" key="2">
    <source>
        <dbReference type="PROSITE" id="PS50110"/>
    </source>
</evidence>
<dbReference type="PANTHER" id="PTHR44591">
    <property type="entry name" value="STRESS RESPONSE REGULATOR PROTEIN 1"/>
    <property type="match status" value="1"/>
</dbReference>
<keyword evidence="1" id="KW-0597">Phosphoprotein</keyword>
<gene>
    <name evidence="3" type="ORF">MGWOODY_Smn505</name>
</gene>
<dbReference type="InterPro" id="IPR050595">
    <property type="entry name" value="Bact_response_regulator"/>
</dbReference>
<protein>
    <submittedName>
        <fullName evidence="3">Chemotaxis protein CheV</fullName>
        <ecNumber evidence="3">2.7.3.-</ecNumber>
    </submittedName>
</protein>
<dbReference type="SMART" id="SM00448">
    <property type="entry name" value="REC"/>
    <property type="match status" value="1"/>
</dbReference>
<dbReference type="InterPro" id="IPR011006">
    <property type="entry name" value="CheY-like_superfamily"/>
</dbReference>
<dbReference type="EMBL" id="CZQE01000338">
    <property type="protein sequence ID" value="CUS46100.1"/>
    <property type="molecule type" value="Genomic_DNA"/>
</dbReference>
<evidence type="ECO:0000313" key="3">
    <source>
        <dbReference type="EMBL" id="CUS46100.1"/>
    </source>
</evidence>
<dbReference type="AlphaFoldDB" id="A0A160TLD0"/>
<proteinExistence type="predicted"/>
<dbReference type="SUPFAM" id="SSF52172">
    <property type="entry name" value="CheY-like"/>
    <property type="match status" value="1"/>
</dbReference>
<sequence>MICLWRAHCLSAIRNSGECADVAKKVLVVEDNELNLKLFCDLLRAHEYAAEPVRDGREAVARARDFMPDLIVMDIQLPHVSGFELIGQLKADLALRAIPIMAVTAYAGREDEERIRAAGADAYVSKPISLVRFVDAVAALLGTHGKSREGTPRGSGSRPAPG</sequence>
<dbReference type="PROSITE" id="PS50110">
    <property type="entry name" value="RESPONSE_REGULATORY"/>
    <property type="match status" value="1"/>
</dbReference>
<dbReference type="InterPro" id="IPR001789">
    <property type="entry name" value="Sig_transdc_resp-reg_receiver"/>
</dbReference>
<name>A0A160TLD0_9ZZZZ</name>
<dbReference type="Gene3D" id="3.40.50.2300">
    <property type="match status" value="1"/>
</dbReference>
<feature type="domain" description="Response regulatory" evidence="2">
    <location>
        <begin position="25"/>
        <end position="141"/>
    </location>
</feature>
<dbReference type="GO" id="GO:0016740">
    <property type="term" value="F:transferase activity"/>
    <property type="evidence" value="ECO:0007669"/>
    <property type="project" value="UniProtKB-KW"/>
</dbReference>
<keyword evidence="3" id="KW-0808">Transferase</keyword>